<name>A0ACB5TI73_AMBMO</name>
<protein>
    <submittedName>
        <fullName evidence="1">Unnamed protein product</fullName>
    </submittedName>
</protein>
<gene>
    <name evidence="1" type="ORF">Amon02_000845200</name>
</gene>
<evidence type="ECO:0000313" key="1">
    <source>
        <dbReference type="EMBL" id="GME89168.1"/>
    </source>
</evidence>
<sequence>MDIRFSGYDNEYSTIMATIDDGKQYVISGSEDGWAYIWQLQFDQLDKLQAEKKGKLTWDLKSLLKEDLVLMKNKNYGAFHAHSSRCNAALFAPSATLKLLELSNDPVFDLKSKYGSIVDMRSSSKGPPGANDEVEDLATAVIVTTDNNGLIRVFRRDLSYSVRKHYQNNKKAMKQDGRIRSMSLARNRSRSTGQSGSMFKPPAPYDMTIRADESLSRGRDDFNRDSTLATKFSVETSKTLDSGNHNFVTTRVASTESDLKSIDAKLKELLVNDIPSAKSTGGNGNFTMHKVGPNTSSSASAAAQNNRSFSFRNHSSTTLNQVHNNTTSNNDTTITSLNAGHDANGSITPTRQTQKKQQQLLQQQEQQQQQPPGCPPCSYCKGKKYTAKSNEFSGPGCIEFFCDNCGRMMNTK</sequence>
<dbReference type="Proteomes" id="UP001165064">
    <property type="component" value="Unassembled WGS sequence"/>
</dbReference>
<evidence type="ECO:0000313" key="2">
    <source>
        <dbReference type="Proteomes" id="UP001165064"/>
    </source>
</evidence>
<proteinExistence type="predicted"/>
<dbReference type="EMBL" id="BSXS01007529">
    <property type="protein sequence ID" value="GME89168.1"/>
    <property type="molecule type" value="Genomic_DNA"/>
</dbReference>
<organism evidence="1 2">
    <name type="scientific">Ambrosiozyma monospora</name>
    <name type="common">Yeast</name>
    <name type="synonym">Endomycopsis monosporus</name>
    <dbReference type="NCBI Taxonomy" id="43982"/>
    <lineage>
        <taxon>Eukaryota</taxon>
        <taxon>Fungi</taxon>
        <taxon>Dikarya</taxon>
        <taxon>Ascomycota</taxon>
        <taxon>Saccharomycotina</taxon>
        <taxon>Pichiomycetes</taxon>
        <taxon>Pichiales</taxon>
        <taxon>Pichiaceae</taxon>
        <taxon>Ambrosiozyma</taxon>
    </lineage>
</organism>
<keyword evidence="2" id="KW-1185">Reference proteome</keyword>
<reference evidence="1" key="1">
    <citation type="submission" date="2023-04" db="EMBL/GenBank/DDBJ databases">
        <title>Ambrosiozyma monospora NBRC 10751.</title>
        <authorList>
            <person name="Ichikawa N."/>
            <person name="Sato H."/>
            <person name="Tonouchi N."/>
        </authorList>
    </citation>
    <scope>NUCLEOTIDE SEQUENCE</scope>
    <source>
        <strain evidence="1">NBRC 10751</strain>
    </source>
</reference>
<comment type="caution">
    <text evidence="1">The sequence shown here is derived from an EMBL/GenBank/DDBJ whole genome shotgun (WGS) entry which is preliminary data.</text>
</comment>
<accession>A0ACB5TI73</accession>